<dbReference type="InterPro" id="IPR022791">
    <property type="entry name" value="L-PG_synthase/AglD"/>
</dbReference>
<feature type="transmembrane region" description="Helical" evidence="6">
    <location>
        <begin position="46"/>
        <end position="67"/>
    </location>
</feature>
<name>A0A249PA47_9HYPH</name>
<feature type="transmembrane region" description="Helical" evidence="6">
    <location>
        <begin position="130"/>
        <end position="149"/>
    </location>
</feature>
<evidence type="ECO:0000313" key="7">
    <source>
        <dbReference type="EMBL" id="ASY62139.1"/>
    </source>
</evidence>
<keyword evidence="5 6" id="KW-0472">Membrane</keyword>
<dbReference type="GO" id="GO:0005886">
    <property type="term" value="C:plasma membrane"/>
    <property type="evidence" value="ECO:0007669"/>
    <property type="project" value="UniProtKB-SubCell"/>
</dbReference>
<sequence length="317" mass="34451">MNSVRQFRRQSWLMRNRMGLISMAAVSAYAVFVEWVWGWLSLMRQWAEVGATPILSALALLIATYFVRCYRIYDYFPEQTRGRFLTLLRVTQTHNLLNIMLPFRAGETSFPLLMRTEFGVPLLRGTSALLVMRLLDLHALVIVAAIGLLGASQQAGWWVLWLLAFFSPLGFFLLRARVLAVARRLMPGRIAPYFAEVEAGLPEHVPAFLRAWAMTMLNWAVKVVILAWVLAIMGVVPFAASFGGALGGELSSALPVHGPAGVGTYAAAIVAGAISFGAAGDPATLGMLARASVNTHLIVVVSAVAGTLLSLALKPKA</sequence>
<dbReference type="STRING" id="716928.GCA_000261485_02164"/>
<dbReference type="RefSeq" id="WP_034854329.1">
    <property type="nucleotide sequence ID" value="NZ_AJQT01000038.1"/>
</dbReference>
<dbReference type="Proteomes" id="UP000217211">
    <property type="component" value="Chromosome"/>
</dbReference>
<keyword evidence="2" id="KW-1003">Cell membrane</keyword>
<dbReference type="AlphaFoldDB" id="A0A249PA47"/>
<gene>
    <name evidence="7" type="ORF">SJ05684_c06750</name>
</gene>
<feature type="transmembrane region" description="Helical" evidence="6">
    <location>
        <begin position="260"/>
        <end position="279"/>
    </location>
</feature>
<feature type="transmembrane region" description="Helical" evidence="6">
    <location>
        <begin position="155"/>
        <end position="174"/>
    </location>
</feature>
<accession>A0A249PA47</accession>
<dbReference type="EMBL" id="CP023067">
    <property type="protein sequence ID" value="ASY62139.1"/>
    <property type="molecule type" value="Genomic_DNA"/>
</dbReference>
<evidence type="ECO:0000256" key="1">
    <source>
        <dbReference type="ARBA" id="ARBA00004651"/>
    </source>
</evidence>
<evidence type="ECO:0000256" key="4">
    <source>
        <dbReference type="ARBA" id="ARBA00022989"/>
    </source>
</evidence>
<comment type="subcellular location">
    <subcellularLocation>
        <location evidence="1">Cell membrane</location>
        <topology evidence="1">Multi-pass membrane protein</topology>
    </subcellularLocation>
</comment>
<keyword evidence="4 6" id="KW-1133">Transmembrane helix</keyword>
<dbReference type="Pfam" id="PF03706">
    <property type="entry name" value="LPG_synthase_TM"/>
    <property type="match status" value="1"/>
</dbReference>
<feature type="transmembrane region" description="Helical" evidence="6">
    <location>
        <begin position="219"/>
        <end position="240"/>
    </location>
</feature>
<feature type="transmembrane region" description="Helical" evidence="6">
    <location>
        <begin position="291"/>
        <end position="313"/>
    </location>
</feature>
<evidence type="ECO:0000256" key="3">
    <source>
        <dbReference type="ARBA" id="ARBA00022692"/>
    </source>
</evidence>
<reference evidence="7 8" key="1">
    <citation type="submission" date="2017-08" db="EMBL/GenBank/DDBJ databases">
        <title>Multipartite genome sequences of Sinorhizobium species nodulating soybeans.</title>
        <authorList>
            <person name="Tian C.F."/>
        </authorList>
    </citation>
    <scope>NUCLEOTIDE SEQUENCE [LARGE SCALE GENOMIC DNA]</scope>
    <source>
        <strain evidence="7 8">CCBAU 05684</strain>
    </source>
</reference>
<keyword evidence="8" id="KW-1185">Reference proteome</keyword>
<keyword evidence="3 6" id="KW-0812">Transmembrane</keyword>
<evidence type="ECO:0000256" key="6">
    <source>
        <dbReference type="SAM" id="Phobius"/>
    </source>
</evidence>
<dbReference type="OrthoDB" id="421014at2"/>
<evidence type="ECO:0000256" key="5">
    <source>
        <dbReference type="ARBA" id="ARBA00023136"/>
    </source>
</evidence>
<dbReference type="KEGG" id="esj:SJ05684_c06750"/>
<feature type="transmembrane region" description="Helical" evidence="6">
    <location>
        <begin position="20"/>
        <end position="40"/>
    </location>
</feature>
<organism evidence="7 8">
    <name type="scientific">Sinorhizobium sojae CCBAU 05684</name>
    <dbReference type="NCBI Taxonomy" id="716928"/>
    <lineage>
        <taxon>Bacteria</taxon>
        <taxon>Pseudomonadati</taxon>
        <taxon>Pseudomonadota</taxon>
        <taxon>Alphaproteobacteria</taxon>
        <taxon>Hyphomicrobiales</taxon>
        <taxon>Rhizobiaceae</taxon>
        <taxon>Sinorhizobium/Ensifer group</taxon>
        <taxon>Sinorhizobium</taxon>
    </lineage>
</organism>
<evidence type="ECO:0000256" key="2">
    <source>
        <dbReference type="ARBA" id="ARBA00022475"/>
    </source>
</evidence>
<protein>
    <submittedName>
        <fullName evidence="7">Uncharacterized protein</fullName>
    </submittedName>
</protein>
<evidence type="ECO:0000313" key="8">
    <source>
        <dbReference type="Proteomes" id="UP000217211"/>
    </source>
</evidence>
<proteinExistence type="predicted"/>
<dbReference type="eggNOG" id="COG0392">
    <property type="taxonomic scope" value="Bacteria"/>
</dbReference>